<keyword evidence="6" id="KW-1185">Reference proteome</keyword>
<organism evidence="5 6">
    <name type="scientific">Goodea atripinnis</name>
    <dbReference type="NCBI Taxonomy" id="208336"/>
    <lineage>
        <taxon>Eukaryota</taxon>
        <taxon>Metazoa</taxon>
        <taxon>Chordata</taxon>
        <taxon>Craniata</taxon>
        <taxon>Vertebrata</taxon>
        <taxon>Euteleostomi</taxon>
        <taxon>Actinopterygii</taxon>
        <taxon>Neopterygii</taxon>
        <taxon>Teleostei</taxon>
        <taxon>Neoteleostei</taxon>
        <taxon>Acanthomorphata</taxon>
        <taxon>Ovalentaria</taxon>
        <taxon>Atherinomorphae</taxon>
        <taxon>Cyprinodontiformes</taxon>
        <taxon>Goodeidae</taxon>
        <taxon>Goodea</taxon>
    </lineage>
</organism>
<feature type="region of interest" description="Disordered" evidence="2">
    <location>
        <begin position="329"/>
        <end position="355"/>
    </location>
</feature>
<reference evidence="5 6" key="1">
    <citation type="submission" date="2021-06" db="EMBL/GenBank/DDBJ databases">
        <authorList>
            <person name="Palmer J.M."/>
        </authorList>
    </citation>
    <scope>NUCLEOTIDE SEQUENCE [LARGE SCALE GENOMIC DNA]</scope>
    <source>
        <strain evidence="5 6">GA_2019</strain>
        <tissue evidence="5">Muscle</tissue>
    </source>
</reference>
<dbReference type="PROSITE" id="PS50157">
    <property type="entry name" value="ZINC_FINGER_C2H2_2"/>
    <property type="match status" value="1"/>
</dbReference>
<keyword evidence="1" id="KW-0862">Zinc</keyword>
<evidence type="ECO:0000313" key="5">
    <source>
        <dbReference type="EMBL" id="MEQ2187172.1"/>
    </source>
</evidence>
<protein>
    <recommendedName>
        <fullName evidence="4">C2H2-type domain-containing protein</fullName>
    </recommendedName>
</protein>
<sequence length="384" mass="43300">MLYCWSIQQDPTAMSVVIHTRGEAGGGVAAHLQCPHCGHLSKSHAQQLSHLAASHPTCLDDVAVGRLGNILMYQSSGRLFHCSECFYTYRDFTKLYKHIIARHCMKSVSVSHIVRKHEIPKIYASHALTRSREVQMGGVEEEDGIGLSEEMMKEEIKVTEKLVGFVSHRFVCLVCNWRSKLKGFVLTHIERHHDVERRYGCKECPQKFFLPSRLQQHVRTVHRPGRYACPFCWFRSEFLGGFRRHCSRCNAREEEGGISVSRSGEFGAPRTLQGRDVDTSQTTEPSSVVIIIVVFAIVIIGSRVAGRSLLLHRNKTRRRVRKLEEMGTYRLHPDPELPPRLSRSDGAVPDAESHSPEDLVFDDGIFSCNNVVDVGAEPVQETGA</sequence>
<dbReference type="InterPro" id="IPR039330">
    <property type="entry name" value="CAMP"/>
</dbReference>
<dbReference type="InterPro" id="IPR013087">
    <property type="entry name" value="Znf_C2H2_type"/>
</dbReference>
<dbReference type="SUPFAM" id="SSF57667">
    <property type="entry name" value="beta-beta-alpha zinc fingers"/>
    <property type="match status" value="1"/>
</dbReference>
<keyword evidence="3" id="KW-0812">Transmembrane</keyword>
<feature type="transmembrane region" description="Helical" evidence="3">
    <location>
        <begin position="288"/>
        <end position="311"/>
    </location>
</feature>
<feature type="region of interest" description="Disordered" evidence="2">
    <location>
        <begin position="260"/>
        <end position="280"/>
    </location>
</feature>
<accession>A0ABV0PUG6</accession>
<comment type="caution">
    <text evidence="5">The sequence shown here is derived from an EMBL/GenBank/DDBJ whole genome shotgun (WGS) entry which is preliminary data.</text>
</comment>
<keyword evidence="3" id="KW-0472">Membrane</keyword>
<dbReference type="EMBL" id="JAHRIO010090021">
    <property type="protein sequence ID" value="MEQ2187172.1"/>
    <property type="molecule type" value="Genomic_DNA"/>
</dbReference>
<evidence type="ECO:0000259" key="4">
    <source>
        <dbReference type="PROSITE" id="PS50157"/>
    </source>
</evidence>
<feature type="domain" description="C2H2-type" evidence="4">
    <location>
        <begin position="199"/>
        <end position="227"/>
    </location>
</feature>
<dbReference type="PANTHER" id="PTHR37354">
    <property type="entry name" value="CHROMOSOME ALIGNMENT-MAINTAINING PHOSPHOPROTEIN 1"/>
    <property type="match status" value="1"/>
</dbReference>
<evidence type="ECO:0000256" key="2">
    <source>
        <dbReference type="SAM" id="MobiDB-lite"/>
    </source>
</evidence>
<keyword evidence="3" id="KW-1133">Transmembrane helix</keyword>
<keyword evidence="1" id="KW-0863">Zinc-finger</keyword>
<dbReference type="Gene3D" id="3.30.160.60">
    <property type="entry name" value="Classic Zinc Finger"/>
    <property type="match status" value="2"/>
</dbReference>
<dbReference type="Proteomes" id="UP001476798">
    <property type="component" value="Unassembled WGS sequence"/>
</dbReference>
<evidence type="ECO:0000256" key="3">
    <source>
        <dbReference type="SAM" id="Phobius"/>
    </source>
</evidence>
<keyword evidence="1" id="KW-0479">Metal-binding</keyword>
<dbReference type="PROSITE" id="PS00028">
    <property type="entry name" value="ZINC_FINGER_C2H2_1"/>
    <property type="match status" value="2"/>
</dbReference>
<dbReference type="InterPro" id="IPR036236">
    <property type="entry name" value="Znf_C2H2_sf"/>
</dbReference>
<dbReference type="SMART" id="SM00355">
    <property type="entry name" value="ZnF_C2H2"/>
    <property type="match status" value="5"/>
</dbReference>
<evidence type="ECO:0000313" key="6">
    <source>
        <dbReference type="Proteomes" id="UP001476798"/>
    </source>
</evidence>
<dbReference type="PANTHER" id="PTHR37354:SF1">
    <property type="entry name" value="CHROMOSOME ALIGNMENT-MAINTAINING PHOSPHOPROTEIN 1"/>
    <property type="match status" value="1"/>
</dbReference>
<proteinExistence type="predicted"/>
<name>A0ABV0PUG6_9TELE</name>
<gene>
    <name evidence="5" type="ORF">GOODEAATRI_001852</name>
</gene>
<evidence type="ECO:0000256" key="1">
    <source>
        <dbReference type="PROSITE-ProRule" id="PRU00042"/>
    </source>
</evidence>